<dbReference type="InterPro" id="IPR012338">
    <property type="entry name" value="Beta-lactam/transpept-like"/>
</dbReference>
<organism evidence="2 3">
    <name type="scientific">Maribacter dokdonensis</name>
    <dbReference type="NCBI Taxonomy" id="320912"/>
    <lineage>
        <taxon>Bacteria</taxon>
        <taxon>Pseudomonadati</taxon>
        <taxon>Bacteroidota</taxon>
        <taxon>Flavobacteriia</taxon>
        <taxon>Flavobacteriales</taxon>
        <taxon>Flavobacteriaceae</taxon>
        <taxon>Maribacter</taxon>
    </lineage>
</organism>
<accession>A0A1H4R3A4</accession>
<proteinExistence type="predicted"/>
<dbReference type="RefSeq" id="WP_074673520.1">
    <property type="nucleotide sequence ID" value="NZ_FNTB01000001.1"/>
</dbReference>
<dbReference type="OrthoDB" id="1522765at2"/>
<name>A0A1H4R3A4_9FLAO</name>
<protein>
    <submittedName>
        <fullName evidence="2">Beta-lactamase class C</fullName>
    </submittedName>
</protein>
<dbReference type="Proteomes" id="UP000183038">
    <property type="component" value="Unassembled WGS sequence"/>
</dbReference>
<dbReference type="PANTHER" id="PTHR46825">
    <property type="entry name" value="D-ALANYL-D-ALANINE-CARBOXYPEPTIDASE/ENDOPEPTIDASE AMPH"/>
    <property type="match status" value="1"/>
</dbReference>
<gene>
    <name evidence="2" type="ORF">SAMN05192540_2751</name>
</gene>
<dbReference type="Gene3D" id="3.40.710.10">
    <property type="entry name" value="DD-peptidase/beta-lactamase superfamily"/>
    <property type="match status" value="1"/>
</dbReference>
<dbReference type="InterPro" id="IPR001466">
    <property type="entry name" value="Beta-lactam-related"/>
</dbReference>
<dbReference type="SUPFAM" id="SSF56601">
    <property type="entry name" value="beta-lactamase/transpeptidase-like"/>
    <property type="match status" value="1"/>
</dbReference>
<evidence type="ECO:0000313" key="2">
    <source>
        <dbReference type="EMBL" id="SEC26410.1"/>
    </source>
</evidence>
<evidence type="ECO:0000313" key="3">
    <source>
        <dbReference type="Proteomes" id="UP000183038"/>
    </source>
</evidence>
<sequence>MSRTKLFFGTIILVLLLFVLTASSFKPEHSEAIIANPNPVKTLAEKREIKLYNIRQKALNKALSEYFDKAIKSGDIVGAGVSIVNGDSVILSNGYGKRSYNGKESVDAETLFRLGSISKGFTGILAARLESDGKLRLEDKVSSYLPNFHFGSQQNTERIKLSHLLSHTSGTPYHSYTDLVEAGLSMSSISEKFNNVDPISEPGIQYSYQNAMFSVSQEVMLKATGKDIKALLTDRFFEPLGMSSVSMDHESLMNTDNIALPHIKRRNGWKQVLPRDNYYNAIAAGGINANSLDMAKWMRFLLGHNPEVMSKDEMAPAFKPFIELKGHRKYYQKWPGHVKSSYGFGWRIHTLKENESGAEETIWHHGGSVNNYRNEIALFPESDLGICVLINGPSKLVKTVIPDLRAIVKSIYDKDVAVATSI</sequence>
<evidence type="ECO:0000259" key="1">
    <source>
        <dbReference type="Pfam" id="PF00144"/>
    </source>
</evidence>
<dbReference type="PANTHER" id="PTHR46825:SF15">
    <property type="entry name" value="BETA-LACTAMASE-RELATED DOMAIN-CONTAINING PROTEIN"/>
    <property type="match status" value="1"/>
</dbReference>
<dbReference type="AlphaFoldDB" id="A0A1H4R3A4"/>
<dbReference type="Pfam" id="PF00144">
    <property type="entry name" value="Beta-lactamase"/>
    <property type="match status" value="1"/>
</dbReference>
<dbReference type="EMBL" id="FNTB01000001">
    <property type="protein sequence ID" value="SEC26410.1"/>
    <property type="molecule type" value="Genomic_DNA"/>
</dbReference>
<feature type="domain" description="Beta-lactamase-related" evidence="1">
    <location>
        <begin position="65"/>
        <end position="395"/>
    </location>
</feature>
<reference evidence="2 3" key="1">
    <citation type="submission" date="2016-10" db="EMBL/GenBank/DDBJ databases">
        <authorList>
            <person name="de Groot N.N."/>
        </authorList>
    </citation>
    <scope>NUCLEOTIDE SEQUENCE [LARGE SCALE GENOMIC DNA]</scope>
    <source>
        <strain evidence="2 3">MAR_2009_71</strain>
    </source>
</reference>
<dbReference type="InterPro" id="IPR050491">
    <property type="entry name" value="AmpC-like"/>
</dbReference>